<dbReference type="EMBL" id="FOIR01000006">
    <property type="protein sequence ID" value="SEW44058.1"/>
    <property type="molecule type" value="Genomic_DNA"/>
</dbReference>
<gene>
    <name evidence="1" type="ORF">SAMN05216290_4025</name>
</gene>
<dbReference type="Proteomes" id="UP000199437">
    <property type="component" value="Unassembled WGS sequence"/>
</dbReference>
<evidence type="ECO:0000313" key="1">
    <source>
        <dbReference type="EMBL" id="SEW44058.1"/>
    </source>
</evidence>
<protein>
    <submittedName>
        <fullName evidence="1">Biopolymer transport protein ExbD/TolR</fullName>
    </submittedName>
</protein>
<reference evidence="2" key="1">
    <citation type="submission" date="2016-10" db="EMBL/GenBank/DDBJ databases">
        <authorList>
            <person name="Varghese N."/>
            <person name="Submissions S."/>
        </authorList>
    </citation>
    <scope>NUCLEOTIDE SEQUENCE [LARGE SCALE GENOMIC DNA]</scope>
    <source>
        <strain evidence="2">CGMCC 1.12402</strain>
    </source>
</reference>
<sequence>MKSFLGALFSVLILSNCYSQTNEYVNCWKKAYQSDFNFLEELDNLERQLLSLKILKGTSEWDYKNLSEDLSNRKVDEQKLKQIPIPKFISKRPYLECNGQTYDPFKDKETLKYGLLFSLYLLRASEQAKIHIEVSENDQIRLNSKTISLTELKNELLKSLEELRQNEIPFDEIVISLEVAPEVKMGKVIDIQQIIRELNLKNILYSTSNVG</sequence>
<proteinExistence type="predicted"/>
<organism evidence="1 2">
    <name type="scientific">Roseivirga pacifica</name>
    <dbReference type="NCBI Taxonomy" id="1267423"/>
    <lineage>
        <taxon>Bacteria</taxon>
        <taxon>Pseudomonadati</taxon>
        <taxon>Bacteroidota</taxon>
        <taxon>Cytophagia</taxon>
        <taxon>Cytophagales</taxon>
        <taxon>Roseivirgaceae</taxon>
        <taxon>Roseivirga</taxon>
    </lineage>
</organism>
<dbReference type="STRING" id="1267423.SAMN05216290_4025"/>
<dbReference type="AlphaFoldDB" id="A0A1I0RRX4"/>
<dbReference type="GeneID" id="99988689"/>
<name>A0A1I0RRX4_9BACT</name>
<keyword evidence="2" id="KW-1185">Reference proteome</keyword>
<accession>A0A1I0RRX4</accession>
<evidence type="ECO:0000313" key="2">
    <source>
        <dbReference type="Proteomes" id="UP000199437"/>
    </source>
</evidence>
<dbReference type="RefSeq" id="WP_090261240.1">
    <property type="nucleotide sequence ID" value="NZ_FOIR01000006.1"/>
</dbReference>